<keyword evidence="2" id="KW-0962">Peroxisome biogenesis</keyword>
<keyword evidence="2" id="KW-0472">Membrane</keyword>
<evidence type="ECO:0000313" key="3">
    <source>
        <dbReference type="EMBL" id="KAH7512836.1"/>
    </source>
</evidence>
<comment type="similarity">
    <text evidence="1 2">Belongs to the peroxin-16 family.</text>
</comment>
<keyword evidence="2" id="KW-0812">Transmembrane</keyword>
<comment type="caution">
    <text evidence="3">The sequence shown here is derived from an EMBL/GenBank/DDBJ whole genome shotgun (WGS) entry which is preliminary data.</text>
</comment>
<keyword evidence="2" id="KW-0576">Peroxisome</keyword>
<feature type="transmembrane region" description="Helical" evidence="2">
    <location>
        <begin position="290"/>
        <end position="310"/>
    </location>
</feature>
<gene>
    <name evidence="3" type="ORF">FEM48_Zijuj12G0132200</name>
</gene>
<reference evidence="3" key="1">
    <citation type="journal article" date="2021" name="Front. Plant Sci.">
        <title>Chromosome-Scale Genome Assembly for Chinese Sour Jujube and Insights Into Its Genome Evolution and Domestication Signature.</title>
        <authorList>
            <person name="Shen L.-Y."/>
            <person name="Luo H."/>
            <person name="Wang X.-L."/>
            <person name="Wang X.-M."/>
            <person name="Qiu X.-J."/>
            <person name="Liu H."/>
            <person name="Zhou S.-S."/>
            <person name="Jia K.-H."/>
            <person name="Nie S."/>
            <person name="Bao Y.-T."/>
            <person name="Zhang R.-G."/>
            <person name="Yun Q.-Z."/>
            <person name="Chai Y.-H."/>
            <person name="Lu J.-Y."/>
            <person name="Li Y."/>
            <person name="Zhao S.-W."/>
            <person name="Mao J.-F."/>
            <person name="Jia S.-G."/>
            <person name="Mao Y.-M."/>
        </authorList>
    </citation>
    <scope>NUCLEOTIDE SEQUENCE</scope>
    <source>
        <strain evidence="3">AT0</strain>
        <tissue evidence="3">Leaf</tissue>
    </source>
</reference>
<accession>A0A978UDJ3</accession>
<evidence type="ECO:0000256" key="2">
    <source>
        <dbReference type="RuleBase" id="RU365003"/>
    </source>
</evidence>
<dbReference type="PANTHER" id="PTHR13299:SF0">
    <property type="entry name" value="PEROXISOMAL MEMBRANE PROTEIN PEX16"/>
    <property type="match status" value="1"/>
</dbReference>
<evidence type="ECO:0000256" key="1">
    <source>
        <dbReference type="ARBA" id="ARBA00009505"/>
    </source>
</evidence>
<keyword evidence="2" id="KW-1133">Transmembrane helix</keyword>
<proteinExistence type="inferred from homology"/>
<name>A0A978UDJ3_ZIZJJ</name>
<dbReference type="AlphaFoldDB" id="A0A978UDJ3"/>
<feature type="transmembrane region" description="Helical" evidence="2">
    <location>
        <begin position="258"/>
        <end position="278"/>
    </location>
</feature>
<dbReference type="GO" id="GO:0005778">
    <property type="term" value="C:peroxisomal membrane"/>
    <property type="evidence" value="ECO:0007669"/>
    <property type="project" value="UniProtKB-SubCell"/>
</dbReference>
<dbReference type="GO" id="GO:0007031">
    <property type="term" value="P:peroxisome organization"/>
    <property type="evidence" value="ECO:0007669"/>
    <property type="project" value="UniProtKB-KW"/>
</dbReference>
<sequence>MEAYKKWVRENKDYVHSLESLANESDAPLRCVLKETTILCLRVGFTWLLPERFSDSEIGPEAVTAIFGIITAINEHIIDTVPPRNRAGPNEPLSFPYSLCISALKDLETLVEVAAQHYFGNEKKWNFIAIMEASKVLVRLALFRNSGYKMLLHGGETPNDENHLNASTSQREISGSMNPDGYYGPAYSRNNHGHNPWNLEGRALSALNVFGENARMVSNPVWLRRVQHQHAIMEPPTRNPVVERPTLSDILAKKGLRGALFVAGEVLFISRPLIYVLFIRKYGIRSWTPWFLSLAVDFIGAGILSQFMLWEDGSKKQFHLSESEKNEIRRRKMLWALYLMRDPFFSKYTRQKLEITQKVLEPVPFIGFLTEKIVELILGAQTRYTYMSGS</sequence>
<evidence type="ECO:0000313" key="4">
    <source>
        <dbReference type="Proteomes" id="UP000813462"/>
    </source>
</evidence>
<organism evidence="3 4">
    <name type="scientific">Ziziphus jujuba var. spinosa</name>
    <dbReference type="NCBI Taxonomy" id="714518"/>
    <lineage>
        <taxon>Eukaryota</taxon>
        <taxon>Viridiplantae</taxon>
        <taxon>Streptophyta</taxon>
        <taxon>Embryophyta</taxon>
        <taxon>Tracheophyta</taxon>
        <taxon>Spermatophyta</taxon>
        <taxon>Magnoliopsida</taxon>
        <taxon>eudicotyledons</taxon>
        <taxon>Gunneridae</taxon>
        <taxon>Pentapetalae</taxon>
        <taxon>rosids</taxon>
        <taxon>fabids</taxon>
        <taxon>Rosales</taxon>
        <taxon>Rhamnaceae</taxon>
        <taxon>Paliureae</taxon>
        <taxon>Ziziphus</taxon>
    </lineage>
</organism>
<dbReference type="Pfam" id="PF08610">
    <property type="entry name" value="Pex16"/>
    <property type="match status" value="1"/>
</dbReference>
<dbReference type="EMBL" id="JAEACU010000012">
    <property type="protein sequence ID" value="KAH7512836.1"/>
    <property type="molecule type" value="Genomic_DNA"/>
</dbReference>
<comment type="subcellular location">
    <subcellularLocation>
        <location evidence="2">Peroxisome membrane</location>
    </subcellularLocation>
</comment>
<dbReference type="InterPro" id="IPR013919">
    <property type="entry name" value="Pex16"/>
</dbReference>
<dbReference type="PANTHER" id="PTHR13299">
    <property type="entry name" value="PEROXISOMAL MEMBRANE PROTEIN PEX16"/>
    <property type="match status" value="1"/>
</dbReference>
<protein>
    <recommendedName>
        <fullName evidence="2">Peroxisomal membrane protein PEX16</fullName>
    </recommendedName>
</protein>
<dbReference type="Proteomes" id="UP000813462">
    <property type="component" value="Unassembled WGS sequence"/>
</dbReference>